<organism evidence="1 2">
    <name type="scientific">Paramecium sonneborni</name>
    <dbReference type="NCBI Taxonomy" id="65129"/>
    <lineage>
        <taxon>Eukaryota</taxon>
        <taxon>Sar</taxon>
        <taxon>Alveolata</taxon>
        <taxon>Ciliophora</taxon>
        <taxon>Intramacronucleata</taxon>
        <taxon>Oligohymenophorea</taxon>
        <taxon>Peniculida</taxon>
        <taxon>Parameciidae</taxon>
        <taxon>Paramecium</taxon>
    </lineage>
</organism>
<dbReference type="EMBL" id="CAJJDN010000088">
    <property type="protein sequence ID" value="CAD8107183.1"/>
    <property type="molecule type" value="Genomic_DNA"/>
</dbReference>
<name>A0A8S1PXD7_9CILI</name>
<evidence type="ECO:0000313" key="2">
    <source>
        <dbReference type="Proteomes" id="UP000692954"/>
    </source>
</evidence>
<dbReference type="Proteomes" id="UP000692954">
    <property type="component" value="Unassembled WGS sequence"/>
</dbReference>
<dbReference type="OrthoDB" id="10259789at2759"/>
<reference evidence="1" key="1">
    <citation type="submission" date="2021-01" db="EMBL/GenBank/DDBJ databases">
        <authorList>
            <consortium name="Genoscope - CEA"/>
            <person name="William W."/>
        </authorList>
    </citation>
    <scope>NUCLEOTIDE SEQUENCE</scope>
</reference>
<protein>
    <submittedName>
        <fullName evidence="1">Uncharacterized protein</fullName>
    </submittedName>
</protein>
<sequence>MIKRLIPLSKQIRFAIQNSSKILQIQKVQFPSQMKLYKISYNFSKNQKISLVEGIQHIQSLQRQVVAINDLEKMFENQLQIVKYLEDNLQNFDDLYFTAFYIEQMIGLYWYQVAIYAYQKQENLLNSDLTSKLMNLELMKELDIIKENQVKKPKDIENLSIQLKAASIMCYMITYGVNAEIDQLHDWMNDYLDQIELNNQLNQEESSIQNMFSKGYSKFKALNDQLIHFYFFIAQIHKQRNLIEEFQRFQHQGIEEAKSFADRSLLENKSTFSMELILINFFELFSNLRIQQDVSEEIILDYAKKVIEFGSKFWKDSKESYIQDIKVGFAQYFMSQELFENAAVLLEEVYKNKSAIDSDNTDFLLYSNIYFCQKQGFLKEIDFKQVLIEADDLNWIDLDFLLIQVLDFNLCVFDDALETKDLKIIEFRFQKVIYYIHELSKLIQKDQYKAMLPIFNWIDSVLTDDFLNNNTQFILSIYNALNLFKDIKLDIDRQNLEKDFYLIILSFKLDKQLKLDINQQVKNVENFVTKYSSNREMQIITIEKVLLFNFQLMEQDKLEECLRIIDSVISILQKGNKNLQRYVQQFLNQKNQAQRKKKHQ</sequence>
<keyword evidence="2" id="KW-1185">Reference proteome</keyword>
<gene>
    <name evidence="1" type="ORF">PSON_ATCC_30995.1.T0880160</name>
</gene>
<comment type="caution">
    <text evidence="1">The sequence shown here is derived from an EMBL/GenBank/DDBJ whole genome shotgun (WGS) entry which is preliminary data.</text>
</comment>
<accession>A0A8S1PXD7</accession>
<dbReference type="AlphaFoldDB" id="A0A8S1PXD7"/>
<proteinExistence type="predicted"/>
<evidence type="ECO:0000313" key="1">
    <source>
        <dbReference type="EMBL" id="CAD8107183.1"/>
    </source>
</evidence>